<keyword evidence="4" id="KW-1185">Reference proteome</keyword>
<dbReference type="EMBL" id="BSDC01000004">
    <property type="protein sequence ID" value="GLH68352.1"/>
    <property type="molecule type" value="Genomic_DNA"/>
</dbReference>
<evidence type="ECO:0000313" key="3">
    <source>
        <dbReference type="EMBL" id="GLH68352.1"/>
    </source>
</evidence>
<dbReference type="PANTHER" id="PTHR21043:SF0">
    <property type="entry name" value="MITOCHONDRIAL ASSEMBLY OF RIBOSOMAL LARGE SUBUNIT PROTEIN 1"/>
    <property type="match status" value="1"/>
</dbReference>
<comment type="caution">
    <text evidence="3">The sequence shown here is derived from an EMBL/GenBank/DDBJ whole genome shotgun (WGS) entry which is preliminary data.</text>
</comment>
<dbReference type="Gene3D" id="3.30.460.10">
    <property type="entry name" value="Beta Polymerase, domain 2"/>
    <property type="match status" value="1"/>
</dbReference>
<dbReference type="HAMAP" id="MF_01477">
    <property type="entry name" value="Iojap_RsfS"/>
    <property type="match status" value="1"/>
</dbReference>
<comment type="function">
    <text evidence="2">Functions as a ribosomal silencing factor. Interacts with ribosomal protein uL14 (rplN), blocking formation of intersubunit bridge B8. Prevents association of the 30S and 50S ribosomal subunits and the formation of functional ribosomes, thus repressing translation.</text>
</comment>
<organism evidence="3 4">
    <name type="scientific">Geothrix edaphica</name>
    <dbReference type="NCBI Taxonomy" id="2927976"/>
    <lineage>
        <taxon>Bacteria</taxon>
        <taxon>Pseudomonadati</taxon>
        <taxon>Acidobacteriota</taxon>
        <taxon>Holophagae</taxon>
        <taxon>Holophagales</taxon>
        <taxon>Holophagaceae</taxon>
        <taxon>Geothrix</taxon>
    </lineage>
</organism>
<reference evidence="3" key="1">
    <citation type="journal article" date="2023" name="Antonie Van Leeuwenhoek">
        <title>Mesoterricola silvestris gen. nov., sp. nov., Mesoterricola sediminis sp. nov., Geothrix oryzae sp. nov., Geothrix edaphica sp. nov., Geothrix rubra sp. nov., and Geothrix limicola sp. nov., six novel members of Acidobacteriota isolated from soils.</title>
        <authorList>
            <person name="Itoh H."/>
            <person name="Sugisawa Y."/>
            <person name="Mise K."/>
            <person name="Xu Z."/>
            <person name="Kuniyasu M."/>
            <person name="Ushijima N."/>
            <person name="Kawano K."/>
            <person name="Kobayashi E."/>
            <person name="Shiratori Y."/>
            <person name="Masuda Y."/>
            <person name="Senoo K."/>
        </authorList>
    </citation>
    <scope>NUCLEOTIDE SEQUENCE</scope>
    <source>
        <strain evidence="3">Red802</strain>
    </source>
</reference>
<dbReference type="NCBIfam" id="TIGR00090">
    <property type="entry name" value="rsfS_iojap_ybeB"/>
    <property type="match status" value="1"/>
</dbReference>
<comment type="subunit">
    <text evidence="2">Interacts with ribosomal protein uL14 (rplN).</text>
</comment>
<dbReference type="Pfam" id="PF02410">
    <property type="entry name" value="RsfS"/>
    <property type="match status" value="1"/>
</dbReference>
<keyword evidence="2" id="KW-0810">Translation regulation</keyword>
<comment type="similarity">
    <text evidence="1 2">Belongs to the Iojap/RsfS family.</text>
</comment>
<sequence>MTLDSRLATVVDAARSKKAFRIRLVDVKDIASFTDVFAFMSGGSDRQNRAIAEAIEDALKLADERPISREGEANGNWVLLDYGNLVVHVMDEETRRHYNLEGLWSAGHELELPAETHPASDARP</sequence>
<gene>
    <name evidence="2 3" type="primary">rsfS</name>
    <name evidence="3" type="ORF">GETHED_27160</name>
</gene>
<evidence type="ECO:0000313" key="4">
    <source>
        <dbReference type="Proteomes" id="UP001165044"/>
    </source>
</evidence>
<dbReference type="Proteomes" id="UP001165044">
    <property type="component" value="Unassembled WGS sequence"/>
</dbReference>
<evidence type="ECO:0000256" key="1">
    <source>
        <dbReference type="ARBA" id="ARBA00010574"/>
    </source>
</evidence>
<dbReference type="InterPro" id="IPR004394">
    <property type="entry name" value="Iojap/RsfS/C7orf30"/>
</dbReference>
<evidence type="ECO:0000256" key="2">
    <source>
        <dbReference type="HAMAP-Rule" id="MF_01477"/>
    </source>
</evidence>
<dbReference type="PANTHER" id="PTHR21043">
    <property type="entry name" value="IOJAP SUPERFAMILY ORTHOLOG"/>
    <property type="match status" value="1"/>
</dbReference>
<keyword evidence="2" id="KW-0678">Repressor</keyword>
<comment type="subcellular location">
    <subcellularLocation>
        <location evidence="2">Cytoplasm</location>
    </subcellularLocation>
</comment>
<keyword evidence="2" id="KW-0963">Cytoplasm</keyword>
<name>A0ABQ5Q127_9BACT</name>
<dbReference type="InterPro" id="IPR043519">
    <property type="entry name" value="NT_sf"/>
</dbReference>
<dbReference type="SUPFAM" id="SSF81301">
    <property type="entry name" value="Nucleotidyltransferase"/>
    <property type="match status" value="1"/>
</dbReference>
<protein>
    <recommendedName>
        <fullName evidence="2">Ribosomal silencing factor RsfS</fullName>
    </recommendedName>
</protein>
<dbReference type="RefSeq" id="WP_285610218.1">
    <property type="nucleotide sequence ID" value="NZ_BSDC01000004.1"/>
</dbReference>
<proteinExistence type="inferred from homology"/>
<accession>A0ABQ5Q127</accession>